<evidence type="ECO:0000256" key="6">
    <source>
        <dbReference type="SAM" id="Phobius"/>
    </source>
</evidence>
<evidence type="ECO:0000259" key="7">
    <source>
        <dbReference type="PROSITE" id="PS50850"/>
    </source>
</evidence>
<feature type="transmembrane region" description="Helical" evidence="6">
    <location>
        <begin position="249"/>
        <end position="269"/>
    </location>
</feature>
<reference evidence="8 9" key="1">
    <citation type="submission" date="2024-07" db="EMBL/GenBank/DDBJ databases">
        <title>Chromosome-level genome assembly of the water stick insect Ranatra chinensis (Heteroptera: Nepidae).</title>
        <authorList>
            <person name="Liu X."/>
        </authorList>
    </citation>
    <scope>NUCLEOTIDE SEQUENCE [LARGE SCALE GENOMIC DNA]</scope>
    <source>
        <strain evidence="8">Cailab_2021Rc</strain>
        <tissue evidence="8">Muscle</tissue>
    </source>
</reference>
<keyword evidence="2" id="KW-0813">Transport</keyword>
<dbReference type="Proteomes" id="UP001558652">
    <property type="component" value="Unassembled WGS sequence"/>
</dbReference>
<evidence type="ECO:0000256" key="4">
    <source>
        <dbReference type="ARBA" id="ARBA00022989"/>
    </source>
</evidence>
<evidence type="ECO:0000256" key="5">
    <source>
        <dbReference type="ARBA" id="ARBA00023136"/>
    </source>
</evidence>
<evidence type="ECO:0000256" key="3">
    <source>
        <dbReference type="ARBA" id="ARBA00022692"/>
    </source>
</evidence>
<feature type="transmembrane region" description="Helical" evidence="6">
    <location>
        <begin position="130"/>
        <end position="151"/>
    </location>
</feature>
<dbReference type="InterPro" id="IPR020846">
    <property type="entry name" value="MFS_dom"/>
</dbReference>
<feature type="transmembrane region" description="Helical" evidence="6">
    <location>
        <begin position="214"/>
        <end position="237"/>
    </location>
</feature>
<sequence length="319" mass="34180">RYTGYNLPIFVGTINLLTSSLLFAFGESYLALFLARSLQGIASACIGVAGMCLVADCCANEASRSRVMGIVLGSIALGVLLGYPFGGFLYDFIGKTAPFLGIAFFTLAVSMGTSWFNLLSDGMIMLTAGAIWLSSSAMAILEPCLPLWLMTRIKPEKWQLGTVFIPDSIGYLLGTNCFGGLAYRIGRWRVAIAAMILVGVSAVLVPLARGMGELVIPHLCLGLGIGIVDAALVPMLATLVDSRHSAHYAAVYALQQMAVSLAYSIGPMVGGEMVHAVGFPWLMRTIGIINLLYCPLLTLLPKQHDKQVKSPKFKIYKIS</sequence>
<accession>A0ABD0ZA49</accession>
<dbReference type="InterPro" id="IPR011701">
    <property type="entry name" value="MFS"/>
</dbReference>
<dbReference type="PANTHER" id="PTHR23506:SF4">
    <property type="entry name" value="PORTABELLA"/>
    <property type="match status" value="1"/>
</dbReference>
<dbReference type="InterPro" id="IPR050930">
    <property type="entry name" value="MFS_Vesicular_Transporter"/>
</dbReference>
<dbReference type="SUPFAM" id="SSF103473">
    <property type="entry name" value="MFS general substrate transporter"/>
    <property type="match status" value="1"/>
</dbReference>
<feature type="transmembrane region" description="Helical" evidence="6">
    <location>
        <begin position="190"/>
        <end position="208"/>
    </location>
</feature>
<feature type="non-terminal residue" evidence="8">
    <location>
        <position position="1"/>
    </location>
</feature>
<feature type="transmembrane region" description="Helical" evidence="6">
    <location>
        <begin position="37"/>
        <end position="55"/>
    </location>
</feature>
<dbReference type="AlphaFoldDB" id="A0ABD0ZA49"/>
<dbReference type="PANTHER" id="PTHR23506">
    <property type="entry name" value="GH10249P"/>
    <property type="match status" value="1"/>
</dbReference>
<feature type="transmembrane region" description="Helical" evidence="6">
    <location>
        <begin position="7"/>
        <end position="25"/>
    </location>
</feature>
<evidence type="ECO:0000256" key="2">
    <source>
        <dbReference type="ARBA" id="ARBA00022448"/>
    </source>
</evidence>
<keyword evidence="3 6" id="KW-0812">Transmembrane</keyword>
<evidence type="ECO:0000313" key="8">
    <source>
        <dbReference type="EMBL" id="KAL1137723.1"/>
    </source>
</evidence>
<dbReference type="EMBL" id="JBFDAA010000004">
    <property type="protein sequence ID" value="KAL1137723.1"/>
    <property type="molecule type" value="Genomic_DNA"/>
</dbReference>
<dbReference type="GO" id="GO:0016020">
    <property type="term" value="C:membrane"/>
    <property type="evidence" value="ECO:0007669"/>
    <property type="project" value="UniProtKB-SubCell"/>
</dbReference>
<dbReference type="Pfam" id="PF07690">
    <property type="entry name" value="MFS_1"/>
    <property type="match status" value="2"/>
</dbReference>
<keyword evidence="9" id="KW-1185">Reference proteome</keyword>
<feature type="transmembrane region" description="Helical" evidence="6">
    <location>
        <begin position="281"/>
        <end position="300"/>
    </location>
</feature>
<feature type="transmembrane region" description="Helical" evidence="6">
    <location>
        <begin position="163"/>
        <end position="183"/>
    </location>
</feature>
<dbReference type="InterPro" id="IPR036259">
    <property type="entry name" value="MFS_trans_sf"/>
</dbReference>
<proteinExistence type="predicted"/>
<evidence type="ECO:0000256" key="1">
    <source>
        <dbReference type="ARBA" id="ARBA00004141"/>
    </source>
</evidence>
<comment type="subcellular location">
    <subcellularLocation>
        <location evidence="1">Membrane</location>
        <topology evidence="1">Multi-pass membrane protein</topology>
    </subcellularLocation>
</comment>
<dbReference type="PROSITE" id="PS50850">
    <property type="entry name" value="MFS"/>
    <property type="match status" value="1"/>
</dbReference>
<dbReference type="FunFam" id="1.20.1250.20:FF:000401">
    <property type="entry name" value="Vesicular amine transporter"/>
    <property type="match status" value="1"/>
</dbReference>
<feature type="domain" description="Major facilitator superfamily (MFS) profile" evidence="7">
    <location>
        <begin position="96"/>
        <end position="319"/>
    </location>
</feature>
<keyword evidence="5 6" id="KW-0472">Membrane</keyword>
<organism evidence="8 9">
    <name type="scientific">Ranatra chinensis</name>
    <dbReference type="NCBI Taxonomy" id="642074"/>
    <lineage>
        <taxon>Eukaryota</taxon>
        <taxon>Metazoa</taxon>
        <taxon>Ecdysozoa</taxon>
        <taxon>Arthropoda</taxon>
        <taxon>Hexapoda</taxon>
        <taxon>Insecta</taxon>
        <taxon>Pterygota</taxon>
        <taxon>Neoptera</taxon>
        <taxon>Paraneoptera</taxon>
        <taxon>Hemiptera</taxon>
        <taxon>Heteroptera</taxon>
        <taxon>Panheteroptera</taxon>
        <taxon>Nepomorpha</taxon>
        <taxon>Nepidae</taxon>
        <taxon>Ranatrinae</taxon>
        <taxon>Ranatra</taxon>
    </lineage>
</organism>
<gene>
    <name evidence="8" type="ORF">AAG570_009419</name>
</gene>
<evidence type="ECO:0000313" key="9">
    <source>
        <dbReference type="Proteomes" id="UP001558652"/>
    </source>
</evidence>
<name>A0ABD0ZA49_9HEMI</name>
<protein>
    <recommendedName>
        <fullName evidence="7">Major facilitator superfamily (MFS) profile domain-containing protein</fullName>
    </recommendedName>
</protein>
<dbReference type="Gene3D" id="1.20.1250.20">
    <property type="entry name" value="MFS general substrate transporter like domains"/>
    <property type="match status" value="2"/>
</dbReference>
<keyword evidence="4 6" id="KW-1133">Transmembrane helix</keyword>
<feature type="transmembrane region" description="Helical" evidence="6">
    <location>
        <begin position="67"/>
        <end position="85"/>
    </location>
</feature>
<comment type="caution">
    <text evidence="8">The sequence shown here is derived from an EMBL/GenBank/DDBJ whole genome shotgun (WGS) entry which is preliminary data.</text>
</comment>
<feature type="transmembrane region" description="Helical" evidence="6">
    <location>
        <begin position="97"/>
        <end position="118"/>
    </location>
</feature>